<dbReference type="PIRSF" id="PIRSF038881">
    <property type="entry name" value="RNAbp_HP1423"/>
    <property type="match status" value="1"/>
</dbReference>
<evidence type="ECO:0000259" key="6">
    <source>
        <dbReference type="SMART" id="SM00363"/>
    </source>
</evidence>
<dbReference type="SMART" id="SM00363">
    <property type="entry name" value="S4"/>
    <property type="match status" value="1"/>
</dbReference>
<evidence type="ECO:0000256" key="5">
    <source>
        <dbReference type="HAMAP-Rule" id="MF_00871"/>
    </source>
</evidence>
<organism evidence="7 8">
    <name type="scientific">Companilactobacillus nodensis DSM 19682 = JCM 14932 = NBRC 107160</name>
    <dbReference type="NCBI Taxonomy" id="1423775"/>
    <lineage>
        <taxon>Bacteria</taxon>
        <taxon>Bacillati</taxon>
        <taxon>Bacillota</taxon>
        <taxon>Bacilli</taxon>
        <taxon>Lactobacillales</taxon>
        <taxon>Lactobacillaceae</taxon>
        <taxon>Companilactobacillus</taxon>
    </lineage>
</organism>
<comment type="function">
    <text evidence="5">Key component of the ribosome quality control system (RQC), a ribosome-associated complex that mediates the extraction of incompletely synthesized nascent chains from stalled ribosomes and their subsequent degradation. RqcH recruits Ala-charged tRNA, and with RqcP directs the elongation of stalled nascent chains on 50S ribosomal subunits, leading to non-templated C-terminal alanine extensions (Ala tail). The Ala tail promotes nascent chain degradation. RqcP is associated with the translocation-like movement of the peptidyl-tRNA from the A-site into the P-site.</text>
</comment>
<dbReference type="RefSeq" id="WP_025024765.1">
    <property type="nucleotide sequence ID" value="NZ_AZDZ01000011.1"/>
</dbReference>
<dbReference type="eggNOG" id="COG1188">
    <property type="taxonomic scope" value="Bacteria"/>
</dbReference>
<dbReference type="HAMAP" id="MF_00871">
    <property type="entry name" value="RqcP"/>
    <property type="match status" value="1"/>
</dbReference>
<accession>A0A0R1KFG7</accession>
<dbReference type="SUPFAM" id="SSF55174">
    <property type="entry name" value="Alpha-L RNA-binding motif"/>
    <property type="match status" value="1"/>
</dbReference>
<dbReference type="PROSITE" id="PS50889">
    <property type="entry name" value="S4"/>
    <property type="match status" value="1"/>
</dbReference>
<evidence type="ECO:0000313" key="8">
    <source>
        <dbReference type="Proteomes" id="UP000051248"/>
    </source>
</evidence>
<comment type="caution">
    <text evidence="7">The sequence shown here is derived from an EMBL/GenBank/DDBJ whole genome shotgun (WGS) entry which is preliminary data.</text>
</comment>
<protein>
    <recommendedName>
        <fullName evidence="5">RQC P-site tRNA stabilizing factor</fullName>
        <shortName evidence="5">RqcP</shortName>
    </recommendedName>
    <alternativeName>
        <fullName evidence="5">Ribosome-associated protein quality control protein P</fullName>
    </alternativeName>
</protein>
<keyword evidence="4 5" id="KW-0648">Protein biosynthesis</keyword>
<dbReference type="InterPro" id="IPR002942">
    <property type="entry name" value="S4_RNA-bd"/>
</dbReference>
<evidence type="ECO:0000256" key="2">
    <source>
        <dbReference type="ARBA" id="ARBA00022730"/>
    </source>
</evidence>
<keyword evidence="1 5" id="KW-0820">tRNA-binding</keyword>
<dbReference type="GO" id="GO:0043023">
    <property type="term" value="F:ribosomal large subunit binding"/>
    <property type="evidence" value="ECO:0007669"/>
    <property type="project" value="UniProtKB-UniRule"/>
</dbReference>
<dbReference type="Pfam" id="PF01479">
    <property type="entry name" value="S4"/>
    <property type="match status" value="1"/>
</dbReference>
<dbReference type="Proteomes" id="UP000051248">
    <property type="component" value="Unassembled WGS sequence"/>
</dbReference>
<evidence type="ECO:0000313" key="7">
    <source>
        <dbReference type="EMBL" id="KRK79657.1"/>
    </source>
</evidence>
<sequence length="80" mass="9181">MRLDKFLKVSRIIKRRTVAKEFADNGRAMVNDRVAKSSTEVSVGDTMELHFGEKTMKIKVLNIKETTKKTDSADMFEEID</sequence>
<dbReference type="GO" id="GO:0019843">
    <property type="term" value="F:rRNA binding"/>
    <property type="evidence" value="ECO:0007669"/>
    <property type="project" value="UniProtKB-UniRule"/>
</dbReference>
<evidence type="ECO:0000256" key="4">
    <source>
        <dbReference type="ARBA" id="ARBA00022917"/>
    </source>
</evidence>
<dbReference type="CDD" id="cd00165">
    <property type="entry name" value="S4"/>
    <property type="match status" value="1"/>
</dbReference>
<keyword evidence="3 5" id="KW-0694">RNA-binding</keyword>
<name>A0A0R1KFG7_9LACO</name>
<dbReference type="InterPro" id="IPR025490">
    <property type="entry name" value="RqcP"/>
</dbReference>
<dbReference type="AlphaFoldDB" id="A0A0R1KFG7"/>
<comment type="subunit">
    <text evidence="5">Associates with stalled 50S ribosomal subunits. Binds to RqcH, 23S rRNA and the P-site tRNA. Does not require RqcH for association with 50S subunits.</text>
</comment>
<keyword evidence="2 5" id="KW-0699">rRNA-binding</keyword>
<dbReference type="PATRIC" id="fig|1423775.4.peg.363"/>
<dbReference type="GO" id="GO:0072344">
    <property type="term" value="P:rescue of stalled ribosome"/>
    <property type="evidence" value="ECO:0007669"/>
    <property type="project" value="UniProtKB-UniRule"/>
</dbReference>
<dbReference type="InterPro" id="IPR036986">
    <property type="entry name" value="S4_RNA-bd_sf"/>
</dbReference>
<evidence type="ECO:0000256" key="1">
    <source>
        <dbReference type="ARBA" id="ARBA00022555"/>
    </source>
</evidence>
<dbReference type="Gene3D" id="3.10.290.10">
    <property type="entry name" value="RNA-binding S4 domain"/>
    <property type="match status" value="1"/>
</dbReference>
<gene>
    <name evidence="5" type="primary">rqcP</name>
    <name evidence="7" type="ORF">FD03_GL000357</name>
</gene>
<dbReference type="STRING" id="1423775.FD03_GL000357"/>
<dbReference type="GO" id="GO:0000049">
    <property type="term" value="F:tRNA binding"/>
    <property type="evidence" value="ECO:0007669"/>
    <property type="project" value="UniProtKB-UniRule"/>
</dbReference>
<comment type="similarity">
    <text evidence="5">Belongs to the RqcP family.</text>
</comment>
<feature type="domain" description="RNA-binding S4" evidence="6">
    <location>
        <begin position="1"/>
        <end position="64"/>
    </location>
</feature>
<proteinExistence type="inferred from homology"/>
<evidence type="ECO:0000256" key="3">
    <source>
        <dbReference type="ARBA" id="ARBA00022884"/>
    </source>
</evidence>
<dbReference type="OrthoDB" id="9805210at2"/>
<reference evidence="7 8" key="1">
    <citation type="journal article" date="2015" name="Genome Announc.">
        <title>Expanding the biotechnology potential of lactobacilli through comparative genomics of 213 strains and associated genera.</title>
        <authorList>
            <person name="Sun Z."/>
            <person name="Harris H.M."/>
            <person name="McCann A."/>
            <person name="Guo C."/>
            <person name="Argimon S."/>
            <person name="Zhang W."/>
            <person name="Yang X."/>
            <person name="Jeffery I.B."/>
            <person name="Cooney J.C."/>
            <person name="Kagawa T.F."/>
            <person name="Liu W."/>
            <person name="Song Y."/>
            <person name="Salvetti E."/>
            <person name="Wrobel A."/>
            <person name="Rasinkangas P."/>
            <person name="Parkhill J."/>
            <person name="Rea M.C."/>
            <person name="O'Sullivan O."/>
            <person name="Ritari J."/>
            <person name="Douillard F.P."/>
            <person name="Paul Ross R."/>
            <person name="Yang R."/>
            <person name="Briner A.E."/>
            <person name="Felis G.E."/>
            <person name="de Vos W.M."/>
            <person name="Barrangou R."/>
            <person name="Klaenhammer T.R."/>
            <person name="Caufield P.W."/>
            <person name="Cui Y."/>
            <person name="Zhang H."/>
            <person name="O'Toole P.W."/>
        </authorList>
    </citation>
    <scope>NUCLEOTIDE SEQUENCE [LARGE SCALE GENOMIC DNA]</scope>
    <source>
        <strain evidence="7 8">DSM 19682</strain>
    </source>
</reference>
<keyword evidence="8" id="KW-1185">Reference proteome</keyword>
<dbReference type="EMBL" id="AZDZ01000011">
    <property type="protein sequence ID" value="KRK79657.1"/>
    <property type="molecule type" value="Genomic_DNA"/>
</dbReference>